<dbReference type="PANTHER" id="PTHR48449">
    <property type="entry name" value="DUF1985 DOMAIN-CONTAINING PROTEIN"/>
    <property type="match status" value="1"/>
</dbReference>
<feature type="compositionally biased region" description="Polar residues" evidence="1">
    <location>
        <begin position="33"/>
        <end position="49"/>
    </location>
</feature>
<reference evidence="2" key="1">
    <citation type="submission" date="2020-03" db="EMBL/GenBank/DDBJ databases">
        <title>A high-quality chromosome-level genome assembly of a woody plant with both climbing and erect habits, Rhamnella rubrinervis.</title>
        <authorList>
            <person name="Lu Z."/>
            <person name="Yang Y."/>
            <person name="Zhu X."/>
            <person name="Sun Y."/>
        </authorList>
    </citation>
    <scope>NUCLEOTIDE SEQUENCE</scope>
    <source>
        <strain evidence="2">BYM</strain>
        <tissue evidence="2">Leaf</tissue>
    </source>
</reference>
<keyword evidence="3" id="KW-1185">Reference proteome</keyword>
<dbReference type="AlphaFoldDB" id="A0A8K0DNT3"/>
<evidence type="ECO:0000256" key="1">
    <source>
        <dbReference type="SAM" id="MobiDB-lite"/>
    </source>
</evidence>
<comment type="caution">
    <text evidence="2">The sequence shown here is derived from an EMBL/GenBank/DDBJ whole genome shotgun (WGS) entry which is preliminary data.</text>
</comment>
<accession>A0A8K0DNT3</accession>
<dbReference type="PANTHER" id="PTHR48449:SF1">
    <property type="entry name" value="DUF1985 DOMAIN-CONTAINING PROTEIN"/>
    <property type="match status" value="1"/>
</dbReference>
<dbReference type="OrthoDB" id="1750169at2759"/>
<sequence length="174" mass="19488">MIAPKRKAVADRNKRQVKAKPSKKIKSDPQPIATPSSTTKEAAPSTNPLNEVPKTSEDVPSTSNSQRVTKLRKYLVDVDSQVEHLKLTNYENLSHTVDVIRHKLGKDGVKAFKNTYFGHFLDMKSMIFCSGVVHSFLVRVLECDDPTIVEFNFRGIGARFDHNAFNLVSGLKFS</sequence>
<feature type="compositionally biased region" description="Basic residues" evidence="1">
    <location>
        <begin position="15"/>
        <end position="24"/>
    </location>
</feature>
<evidence type="ECO:0000313" key="3">
    <source>
        <dbReference type="Proteomes" id="UP000796880"/>
    </source>
</evidence>
<feature type="region of interest" description="Disordered" evidence="1">
    <location>
        <begin position="1"/>
        <end position="66"/>
    </location>
</feature>
<organism evidence="2 3">
    <name type="scientific">Rhamnella rubrinervis</name>
    <dbReference type="NCBI Taxonomy" id="2594499"/>
    <lineage>
        <taxon>Eukaryota</taxon>
        <taxon>Viridiplantae</taxon>
        <taxon>Streptophyta</taxon>
        <taxon>Embryophyta</taxon>
        <taxon>Tracheophyta</taxon>
        <taxon>Spermatophyta</taxon>
        <taxon>Magnoliopsida</taxon>
        <taxon>eudicotyledons</taxon>
        <taxon>Gunneridae</taxon>
        <taxon>Pentapetalae</taxon>
        <taxon>rosids</taxon>
        <taxon>fabids</taxon>
        <taxon>Rosales</taxon>
        <taxon>Rhamnaceae</taxon>
        <taxon>rhamnoid group</taxon>
        <taxon>Rhamneae</taxon>
        <taxon>Rhamnella</taxon>
    </lineage>
</organism>
<evidence type="ECO:0000313" key="2">
    <source>
        <dbReference type="EMBL" id="KAF3434582.1"/>
    </source>
</evidence>
<protein>
    <submittedName>
        <fullName evidence="2">Uncharacterized protein</fullName>
    </submittedName>
</protein>
<gene>
    <name evidence="2" type="ORF">FNV43_RR21667</name>
</gene>
<name>A0A8K0DNT3_9ROSA</name>
<dbReference type="Proteomes" id="UP000796880">
    <property type="component" value="Unassembled WGS sequence"/>
</dbReference>
<proteinExistence type="predicted"/>
<dbReference type="EMBL" id="VOIH02000010">
    <property type="protein sequence ID" value="KAF3434582.1"/>
    <property type="molecule type" value="Genomic_DNA"/>
</dbReference>